<dbReference type="SUPFAM" id="SSF81301">
    <property type="entry name" value="Nucleotidyltransferase"/>
    <property type="match status" value="1"/>
</dbReference>
<keyword evidence="2" id="KW-0963">Cytoplasm</keyword>
<dbReference type="InterPro" id="IPR043519">
    <property type="entry name" value="NT_sf"/>
</dbReference>
<dbReference type="Pfam" id="PF02410">
    <property type="entry name" value="RsfS"/>
    <property type="match status" value="1"/>
</dbReference>
<name>A0A328UEA6_9FIRM</name>
<dbReference type="HAMAP" id="MF_01477">
    <property type="entry name" value="Iojap_RsfS"/>
    <property type="match status" value="1"/>
</dbReference>
<comment type="subunit">
    <text evidence="2">Interacts with ribosomal protein uL14 (rplN).</text>
</comment>
<evidence type="ECO:0000256" key="2">
    <source>
        <dbReference type="HAMAP-Rule" id="MF_01477"/>
    </source>
</evidence>
<dbReference type="PANTHER" id="PTHR21043">
    <property type="entry name" value="IOJAP SUPERFAMILY ORTHOLOG"/>
    <property type="match status" value="1"/>
</dbReference>
<dbReference type="EMBL" id="QLYR01000001">
    <property type="protein sequence ID" value="RAQ30207.1"/>
    <property type="molecule type" value="Genomic_DNA"/>
</dbReference>
<keyword evidence="2" id="KW-0678">Repressor</keyword>
<dbReference type="RefSeq" id="WP_112331404.1">
    <property type="nucleotide sequence ID" value="NZ_JADPHD010000001.1"/>
</dbReference>
<sequence>MESKLLALSAIKILDEKKAADLSLIQIDEISSLADYFVLATGTSGTHVKALADEVEFRLKNEQGAEPSHIEGYRSNSWILLDYGSAVIHVFTKEARQFYDLDRLWQDGAAVDLSEVIKEN</sequence>
<comment type="caution">
    <text evidence="3">The sequence shown here is derived from an EMBL/GenBank/DDBJ whole genome shotgun (WGS) entry which is preliminary data.</text>
</comment>
<dbReference type="NCBIfam" id="TIGR00090">
    <property type="entry name" value="rsfS_iojap_ybeB"/>
    <property type="match status" value="1"/>
</dbReference>
<dbReference type="Gene3D" id="3.30.460.10">
    <property type="entry name" value="Beta Polymerase, domain 2"/>
    <property type="match status" value="1"/>
</dbReference>
<dbReference type="GO" id="GO:0005737">
    <property type="term" value="C:cytoplasm"/>
    <property type="evidence" value="ECO:0007669"/>
    <property type="project" value="UniProtKB-SubCell"/>
</dbReference>
<dbReference type="Proteomes" id="UP000249377">
    <property type="component" value="Unassembled WGS sequence"/>
</dbReference>
<organism evidence="3 4">
    <name type="scientific">Hydrogeniiclostridium mannosilyticum</name>
    <dbReference type="NCBI Taxonomy" id="2764322"/>
    <lineage>
        <taxon>Bacteria</taxon>
        <taxon>Bacillati</taxon>
        <taxon>Bacillota</taxon>
        <taxon>Clostridia</taxon>
        <taxon>Eubacteriales</taxon>
        <taxon>Acutalibacteraceae</taxon>
        <taxon>Hydrogeniiclostridium</taxon>
    </lineage>
</organism>
<comment type="function">
    <text evidence="2">Functions as a ribosomal silencing factor. Interacts with ribosomal protein uL14 (rplN), blocking formation of intersubunit bridge B8. Prevents association of the 30S and 50S ribosomal subunits and the formation of functional ribosomes, thus repressing translation.</text>
</comment>
<dbReference type="GO" id="GO:0017148">
    <property type="term" value="P:negative regulation of translation"/>
    <property type="evidence" value="ECO:0007669"/>
    <property type="project" value="UniProtKB-UniRule"/>
</dbReference>
<dbReference type="AlphaFoldDB" id="A0A328UEA6"/>
<evidence type="ECO:0000313" key="4">
    <source>
        <dbReference type="Proteomes" id="UP000249377"/>
    </source>
</evidence>
<comment type="subcellular location">
    <subcellularLocation>
        <location evidence="2">Cytoplasm</location>
    </subcellularLocation>
</comment>
<dbReference type="GO" id="GO:0043023">
    <property type="term" value="F:ribosomal large subunit binding"/>
    <property type="evidence" value="ECO:0007669"/>
    <property type="project" value="TreeGrafter"/>
</dbReference>
<reference evidence="3 4" key="1">
    <citation type="submission" date="2018-06" db="EMBL/GenBank/DDBJ databases">
        <title>Noncontiguous genome sequence of Ruminococcaceae bacterium ASD2818.</title>
        <authorList>
            <person name="Chaplin A.V."/>
            <person name="Sokolova S.R."/>
            <person name="Kochetkova T.O."/>
            <person name="Goltsov A.Y."/>
            <person name="Trofimov D.Y."/>
            <person name="Efimov B.A."/>
        </authorList>
    </citation>
    <scope>NUCLEOTIDE SEQUENCE [LARGE SCALE GENOMIC DNA]</scope>
    <source>
        <strain evidence="3 4">ASD2818</strain>
    </source>
</reference>
<dbReference type="PANTHER" id="PTHR21043:SF0">
    <property type="entry name" value="MITOCHONDRIAL ASSEMBLY OF RIBOSOMAL LARGE SUBUNIT PROTEIN 1"/>
    <property type="match status" value="1"/>
</dbReference>
<protein>
    <recommendedName>
        <fullName evidence="2">Ribosomal silencing factor RsfS</fullName>
    </recommendedName>
</protein>
<evidence type="ECO:0000313" key="3">
    <source>
        <dbReference type="EMBL" id="RAQ30207.1"/>
    </source>
</evidence>
<accession>A0A328UEA6</accession>
<gene>
    <name evidence="2 3" type="primary">rsfS</name>
    <name evidence="3" type="ORF">DPQ25_01475</name>
</gene>
<dbReference type="GO" id="GO:0042256">
    <property type="term" value="P:cytosolic ribosome assembly"/>
    <property type="evidence" value="ECO:0007669"/>
    <property type="project" value="UniProtKB-UniRule"/>
</dbReference>
<evidence type="ECO:0000256" key="1">
    <source>
        <dbReference type="ARBA" id="ARBA00010574"/>
    </source>
</evidence>
<comment type="similarity">
    <text evidence="1 2">Belongs to the Iojap/RsfS family.</text>
</comment>
<dbReference type="GO" id="GO:0090071">
    <property type="term" value="P:negative regulation of ribosome biogenesis"/>
    <property type="evidence" value="ECO:0007669"/>
    <property type="project" value="UniProtKB-UniRule"/>
</dbReference>
<dbReference type="InterPro" id="IPR004394">
    <property type="entry name" value="Iojap/RsfS/C7orf30"/>
</dbReference>
<proteinExistence type="inferred from homology"/>
<keyword evidence="4" id="KW-1185">Reference proteome</keyword>
<keyword evidence="2" id="KW-0810">Translation regulation</keyword>